<dbReference type="RefSeq" id="WP_058284039.1">
    <property type="nucleotide sequence ID" value="NZ_CYUD01000024.1"/>
</dbReference>
<dbReference type="PROSITE" id="PS51257">
    <property type="entry name" value="PROKAR_LIPOPROTEIN"/>
    <property type="match status" value="1"/>
</dbReference>
<feature type="signal peptide" evidence="1">
    <location>
        <begin position="1"/>
        <end position="21"/>
    </location>
</feature>
<dbReference type="STRING" id="1715692.RUE5091_04441"/>
<accession>A0A0P1IKI1</accession>
<dbReference type="AlphaFoldDB" id="A0A0P1IKI1"/>
<evidence type="ECO:0000313" key="3">
    <source>
        <dbReference type="Proteomes" id="UP000051260"/>
    </source>
</evidence>
<sequence length="182" mass="19962">MKLFSYLLASLLIVFACFAQADTRKKIYSSGSWTLYEADEVDVSYPSGSTRILDEMCVAELASKTASFQIVMMSSQTANELRSNRGCPWIMISSPNWSFRKRERLLSLIGPFNLTIPADFSGSRIQTAIGDPSGCYAFHAFMDMAGGTIDVQTHEGKVLAKFPANGLPAVGKQLLRCAGVKR</sequence>
<protein>
    <recommendedName>
        <fullName evidence="4">Invasion protein B, involved in pathogenesis</fullName>
    </recommendedName>
</protein>
<reference evidence="3" key="1">
    <citation type="submission" date="2015-09" db="EMBL/GenBank/DDBJ databases">
        <authorList>
            <person name="Rodrigo-Torres L."/>
            <person name="Arahal D.R."/>
        </authorList>
    </citation>
    <scope>NUCLEOTIDE SEQUENCE [LARGE SCALE GENOMIC DNA]</scope>
    <source>
        <strain evidence="3">CECT 5091</strain>
    </source>
</reference>
<evidence type="ECO:0000256" key="1">
    <source>
        <dbReference type="SAM" id="SignalP"/>
    </source>
</evidence>
<organism evidence="2 3">
    <name type="scientific">Ruegeria denitrificans</name>
    <dbReference type="NCBI Taxonomy" id="1715692"/>
    <lineage>
        <taxon>Bacteria</taxon>
        <taxon>Pseudomonadati</taxon>
        <taxon>Pseudomonadota</taxon>
        <taxon>Alphaproteobacteria</taxon>
        <taxon>Rhodobacterales</taxon>
        <taxon>Roseobacteraceae</taxon>
        <taxon>Ruegeria</taxon>
    </lineage>
</organism>
<feature type="chain" id="PRO_5006065358" description="Invasion protein B, involved in pathogenesis" evidence="1">
    <location>
        <begin position="22"/>
        <end position="182"/>
    </location>
</feature>
<keyword evidence="1" id="KW-0732">Signal</keyword>
<keyword evidence="3" id="KW-1185">Reference proteome</keyword>
<evidence type="ECO:0008006" key="4">
    <source>
        <dbReference type="Google" id="ProtNLM"/>
    </source>
</evidence>
<dbReference type="OrthoDB" id="9888377at2"/>
<name>A0A0P1IKI1_9RHOB</name>
<dbReference type="Proteomes" id="UP000051260">
    <property type="component" value="Unassembled WGS sequence"/>
</dbReference>
<dbReference type="EMBL" id="CYUD01000024">
    <property type="protein sequence ID" value="CUK19872.1"/>
    <property type="molecule type" value="Genomic_DNA"/>
</dbReference>
<proteinExistence type="predicted"/>
<evidence type="ECO:0000313" key="2">
    <source>
        <dbReference type="EMBL" id="CUK19872.1"/>
    </source>
</evidence>
<gene>
    <name evidence="2" type="ORF">RUE5091_04441</name>
</gene>